<evidence type="ECO:0000256" key="3">
    <source>
        <dbReference type="ARBA" id="ARBA00023125"/>
    </source>
</evidence>
<gene>
    <name evidence="6" type="ORF">AAME72_03270</name>
</gene>
<evidence type="ECO:0000256" key="4">
    <source>
        <dbReference type="ARBA" id="ARBA00023163"/>
    </source>
</evidence>
<dbReference type="PRINTS" id="PR00039">
    <property type="entry name" value="HTHLYSR"/>
</dbReference>
<sequence>MEIRQLDAFLAAARSGSVSAAARELYVSQPALSRRLAALEAEVGMPLFARTSAGLVLNRAGLRFLPIAHDIHDRLSQGLSVMASLPTGVPDLVVVCPHAQAHIVLAPFIAETGAPIGDVRGYLPAEVYDQLARNNADVAVNTLGPPPGFGRLRLIDAPILVQVPAGHSWAGRETIELAEVVRERVIVQRVGSEVRHVVDQAILDADLAFERAAEASSGPVAQALVAAGRGIAVVVEPPSFGLPSARLVRDGVDVTIPIWASWDPHHYAEAAIRETMERLSAWLGTSLGLGA</sequence>
<dbReference type="PANTHER" id="PTHR30126:SF39">
    <property type="entry name" value="HTH-TYPE TRANSCRIPTIONAL REGULATOR CYSL"/>
    <property type="match status" value="1"/>
</dbReference>
<dbReference type="EMBL" id="CP157390">
    <property type="protein sequence ID" value="XBM48888.1"/>
    <property type="molecule type" value="Genomic_DNA"/>
</dbReference>
<dbReference type="Pfam" id="PF03466">
    <property type="entry name" value="LysR_substrate"/>
    <property type="match status" value="1"/>
</dbReference>
<evidence type="ECO:0000259" key="5">
    <source>
        <dbReference type="PROSITE" id="PS50931"/>
    </source>
</evidence>
<dbReference type="Gene3D" id="3.40.190.10">
    <property type="entry name" value="Periplasmic binding protein-like II"/>
    <property type="match status" value="2"/>
</dbReference>
<dbReference type="InterPro" id="IPR036390">
    <property type="entry name" value="WH_DNA-bd_sf"/>
</dbReference>
<dbReference type="InterPro" id="IPR036388">
    <property type="entry name" value="WH-like_DNA-bd_sf"/>
</dbReference>
<accession>A0AAU7GFR9</accession>
<dbReference type="AlphaFoldDB" id="A0AAU7GFR9"/>
<feature type="domain" description="HTH lysR-type" evidence="5">
    <location>
        <begin position="1"/>
        <end position="58"/>
    </location>
</feature>
<evidence type="ECO:0000256" key="1">
    <source>
        <dbReference type="ARBA" id="ARBA00009437"/>
    </source>
</evidence>
<organism evidence="6">
    <name type="scientific">Leifsonia sp. NPDC080035</name>
    <dbReference type="NCBI Taxonomy" id="3143936"/>
    <lineage>
        <taxon>Bacteria</taxon>
        <taxon>Bacillati</taxon>
        <taxon>Actinomycetota</taxon>
        <taxon>Actinomycetes</taxon>
        <taxon>Micrococcales</taxon>
        <taxon>Microbacteriaceae</taxon>
        <taxon>Leifsonia</taxon>
    </lineage>
</organism>
<protein>
    <submittedName>
        <fullName evidence="6">LysR family transcriptional regulator</fullName>
    </submittedName>
</protein>
<evidence type="ECO:0000313" key="6">
    <source>
        <dbReference type="EMBL" id="XBM48888.1"/>
    </source>
</evidence>
<dbReference type="InterPro" id="IPR005119">
    <property type="entry name" value="LysR_subst-bd"/>
</dbReference>
<dbReference type="Pfam" id="PF00126">
    <property type="entry name" value="HTH_1"/>
    <property type="match status" value="1"/>
</dbReference>
<keyword evidence="3" id="KW-0238">DNA-binding</keyword>
<dbReference type="GO" id="GO:0003700">
    <property type="term" value="F:DNA-binding transcription factor activity"/>
    <property type="evidence" value="ECO:0007669"/>
    <property type="project" value="InterPro"/>
</dbReference>
<dbReference type="GO" id="GO:0000976">
    <property type="term" value="F:transcription cis-regulatory region binding"/>
    <property type="evidence" value="ECO:0007669"/>
    <property type="project" value="TreeGrafter"/>
</dbReference>
<dbReference type="Gene3D" id="1.10.10.10">
    <property type="entry name" value="Winged helix-like DNA-binding domain superfamily/Winged helix DNA-binding domain"/>
    <property type="match status" value="1"/>
</dbReference>
<dbReference type="RefSeq" id="WP_348788809.1">
    <property type="nucleotide sequence ID" value="NZ_CP157390.1"/>
</dbReference>
<keyword evidence="2" id="KW-0805">Transcription regulation</keyword>
<dbReference type="SUPFAM" id="SSF53850">
    <property type="entry name" value="Periplasmic binding protein-like II"/>
    <property type="match status" value="1"/>
</dbReference>
<dbReference type="CDD" id="cd05466">
    <property type="entry name" value="PBP2_LTTR_substrate"/>
    <property type="match status" value="1"/>
</dbReference>
<dbReference type="FunFam" id="1.10.10.10:FF:000001">
    <property type="entry name" value="LysR family transcriptional regulator"/>
    <property type="match status" value="1"/>
</dbReference>
<dbReference type="PANTHER" id="PTHR30126">
    <property type="entry name" value="HTH-TYPE TRANSCRIPTIONAL REGULATOR"/>
    <property type="match status" value="1"/>
</dbReference>
<dbReference type="PROSITE" id="PS50931">
    <property type="entry name" value="HTH_LYSR"/>
    <property type="match status" value="1"/>
</dbReference>
<dbReference type="InterPro" id="IPR000847">
    <property type="entry name" value="LysR_HTH_N"/>
</dbReference>
<reference evidence="6" key="1">
    <citation type="submission" date="2024-05" db="EMBL/GenBank/DDBJ databases">
        <title>The Natural Products Discovery Center: Release of the First 8490 Sequenced Strains for Exploring Actinobacteria Biosynthetic Diversity.</title>
        <authorList>
            <person name="Kalkreuter E."/>
            <person name="Kautsar S.A."/>
            <person name="Yang D."/>
            <person name="Bader C.D."/>
            <person name="Teijaro C.N."/>
            <person name="Fluegel L."/>
            <person name="Davis C.M."/>
            <person name="Simpson J.R."/>
            <person name="Lauterbach L."/>
            <person name="Steele A.D."/>
            <person name="Gui C."/>
            <person name="Meng S."/>
            <person name="Li G."/>
            <person name="Viehrig K."/>
            <person name="Ye F."/>
            <person name="Su P."/>
            <person name="Kiefer A.F."/>
            <person name="Nichols A."/>
            <person name="Cepeda A.J."/>
            <person name="Yan W."/>
            <person name="Fan B."/>
            <person name="Jiang Y."/>
            <person name="Adhikari A."/>
            <person name="Zheng C.-J."/>
            <person name="Schuster L."/>
            <person name="Cowan T.M."/>
            <person name="Smanski M.J."/>
            <person name="Chevrette M.G."/>
            <person name="de Carvalho L.P.S."/>
            <person name="Shen B."/>
        </authorList>
    </citation>
    <scope>NUCLEOTIDE SEQUENCE</scope>
    <source>
        <strain evidence="6">NPDC080035</strain>
    </source>
</reference>
<proteinExistence type="inferred from homology"/>
<comment type="similarity">
    <text evidence="1">Belongs to the LysR transcriptional regulatory family.</text>
</comment>
<keyword evidence="4" id="KW-0804">Transcription</keyword>
<evidence type="ECO:0000256" key="2">
    <source>
        <dbReference type="ARBA" id="ARBA00023015"/>
    </source>
</evidence>
<dbReference type="SUPFAM" id="SSF46785">
    <property type="entry name" value="Winged helix' DNA-binding domain"/>
    <property type="match status" value="1"/>
</dbReference>
<name>A0AAU7GFR9_9MICO</name>